<dbReference type="Proteomes" id="UP000887565">
    <property type="component" value="Unplaced"/>
</dbReference>
<dbReference type="WBParaSite" id="nRc.2.0.1.t48058-RA">
    <property type="protein sequence ID" value="nRc.2.0.1.t48058-RA"/>
    <property type="gene ID" value="nRc.2.0.1.g48058"/>
</dbReference>
<keyword evidence="1" id="KW-1185">Reference proteome</keyword>
<protein>
    <submittedName>
        <fullName evidence="2">Uncharacterized protein</fullName>
    </submittedName>
</protein>
<evidence type="ECO:0000313" key="1">
    <source>
        <dbReference type="Proteomes" id="UP000887565"/>
    </source>
</evidence>
<name>A0A915LCI8_ROMCU</name>
<accession>A0A915LCI8</accession>
<evidence type="ECO:0000313" key="2">
    <source>
        <dbReference type="WBParaSite" id="nRc.2.0.1.t48058-RA"/>
    </source>
</evidence>
<sequence length="116" mass="13380">MDFLIPLAINFGNSTDVIVLTPHNVEPLNKVIIDLNISRYDYYKINESTLVLTNVHYNFENDNEDLLTIFFESFYTIEKMKTLQIMIDGALIELQKDVKDILTAPDISLLLVDKVQ</sequence>
<dbReference type="AlphaFoldDB" id="A0A915LCI8"/>
<reference evidence="2" key="1">
    <citation type="submission" date="2022-11" db="UniProtKB">
        <authorList>
            <consortium name="WormBaseParasite"/>
        </authorList>
    </citation>
    <scope>IDENTIFICATION</scope>
</reference>
<proteinExistence type="predicted"/>
<organism evidence="1 2">
    <name type="scientific">Romanomermis culicivorax</name>
    <name type="common">Nematode worm</name>
    <dbReference type="NCBI Taxonomy" id="13658"/>
    <lineage>
        <taxon>Eukaryota</taxon>
        <taxon>Metazoa</taxon>
        <taxon>Ecdysozoa</taxon>
        <taxon>Nematoda</taxon>
        <taxon>Enoplea</taxon>
        <taxon>Dorylaimia</taxon>
        <taxon>Mermithida</taxon>
        <taxon>Mermithoidea</taxon>
        <taxon>Mermithidae</taxon>
        <taxon>Romanomermis</taxon>
    </lineage>
</organism>